<dbReference type="InterPro" id="IPR052907">
    <property type="entry name" value="Beta-lactamase/esterase"/>
</dbReference>
<evidence type="ECO:0000313" key="2">
    <source>
        <dbReference type="EMBL" id="OPC82881.1"/>
    </source>
</evidence>
<organism evidence="2 3">
    <name type="scientific">Embleya scabrispora</name>
    <dbReference type="NCBI Taxonomy" id="159449"/>
    <lineage>
        <taxon>Bacteria</taxon>
        <taxon>Bacillati</taxon>
        <taxon>Actinomycetota</taxon>
        <taxon>Actinomycetes</taxon>
        <taxon>Kitasatosporales</taxon>
        <taxon>Streptomycetaceae</taxon>
        <taxon>Embleya</taxon>
    </lineage>
</organism>
<dbReference type="SUPFAM" id="SSF56601">
    <property type="entry name" value="beta-lactamase/transpeptidase-like"/>
    <property type="match status" value="1"/>
</dbReference>
<dbReference type="EMBL" id="MWQN01000001">
    <property type="protein sequence ID" value="OPC82881.1"/>
    <property type="molecule type" value="Genomic_DNA"/>
</dbReference>
<dbReference type="Pfam" id="PF00144">
    <property type="entry name" value="Beta-lactamase"/>
    <property type="match status" value="1"/>
</dbReference>
<dbReference type="RefSeq" id="WP_078979475.1">
    <property type="nucleotide sequence ID" value="NZ_MWQN01000001.1"/>
</dbReference>
<dbReference type="STRING" id="159449.B4N89_19795"/>
<dbReference type="Gene3D" id="3.40.710.10">
    <property type="entry name" value="DD-peptidase/beta-lactamase superfamily"/>
    <property type="match status" value="1"/>
</dbReference>
<proteinExistence type="predicted"/>
<dbReference type="InterPro" id="IPR001466">
    <property type="entry name" value="Beta-lactam-related"/>
</dbReference>
<keyword evidence="3" id="KW-1185">Reference proteome</keyword>
<protein>
    <recommendedName>
        <fullName evidence="1">Beta-lactamase-related domain-containing protein</fullName>
    </recommendedName>
</protein>
<comment type="caution">
    <text evidence="2">The sequence shown here is derived from an EMBL/GenBank/DDBJ whole genome shotgun (WGS) entry which is preliminary data.</text>
</comment>
<name>A0A1T3P1R7_9ACTN</name>
<dbReference type="PANTHER" id="PTHR43319">
    <property type="entry name" value="BETA-LACTAMASE-RELATED"/>
    <property type="match status" value="1"/>
</dbReference>
<feature type="domain" description="Beta-lactamase-related" evidence="1">
    <location>
        <begin position="16"/>
        <end position="370"/>
    </location>
</feature>
<reference evidence="2 3" key="1">
    <citation type="submission" date="2017-03" db="EMBL/GenBank/DDBJ databases">
        <title>Draft genome sequence of Streptomyces scabrisporus NF3, endophyte isolated from Amphipterygium adstringens.</title>
        <authorList>
            <person name="Vazquez M."/>
            <person name="Ceapa C.D."/>
            <person name="Rodriguez Luna D."/>
            <person name="Sanchez Esquivel S."/>
        </authorList>
    </citation>
    <scope>NUCLEOTIDE SEQUENCE [LARGE SCALE GENOMIC DNA]</scope>
    <source>
        <strain evidence="2 3">NF3</strain>
    </source>
</reference>
<dbReference type="AlphaFoldDB" id="A0A1T3P1R7"/>
<gene>
    <name evidence="2" type="ORF">B4N89_19795</name>
</gene>
<accession>A0A1T3P1R7</accession>
<dbReference type="InterPro" id="IPR012338">
    <property type="entry name" value="Beta-lactam/transpept-like"/>
</dbReference>
<dbReference type="Proteomes" id="UP000190037">
    <property type="component" value="Unassembled WGS sequence"/>
</dbReference>
<evidence type="ECO:0000313" key="3">
    <source>
        <dbReference type="Proteomes" id="UP000190037"/>
    </source>
</evidence>
<dbReference type="PANTHER" id="PTHR43319:SF3">
    <property type="entry name" value="BETA-LACTAMASE-RELATED DOMAIN-CONTAINING PROTEIN"/>
    <property type="match status" value="1"/>
</dbReference>
<dbReference type="OrthoDB" id="3422781at2"/>
<evidence type="ECO:0000259" key="1">
    <source>
        <dbReference type="Pfam" id="PF00144"/>
    </source>
</evidence>
<sequence length="378" mass="39471">MHVDGFIAPGFAPVQAAFEENFAIHGEVGAALAVRLRGAPVVDLWGGLAEPVSGRSWEHDTVQVVWSVTKGLVATCLAILIDRDRLDPALPVCRYWPEFAAAGKQTVTVAQLLSHQAGLPFLDEPITLDQVAMPDALADALAAQRPVWEPGTAHGYHAVTWGFYASELIRRVDGRTVGAFLAEEVAGPLGLDAHIGLPAAELPRLAHLTTIAPSDPGLLDLGSELGRTMLALPELAAPGADHDPSVLTWEVPSGLGVTNARALARVYAMLGAGGTLDGVRLLSAETVADVTSTVVAGPDRILGDHTAFSLGFMKPETTFFAVSPDPAAFGHPGSGGPLAFADPATGLAFAYVTNGQSPLNSDVRALGLIKAVRECLER</sequence>